<accession>A0A0H5C0A7</accession>
<feature type="chain" id="PRO_5040667241" evidence="1">
    <location>
        <begin position="25"/>
        <end position="60"/>
    </location>
</feature>
<proteinExistence type="predicted"/>
<evidence type="ECO:0000313" key="4">
    <source>
        <dbReference type="Proteomes" id="UP000038830"/>
    </source>
</evidence>
<dbReference type="RefSeq" id="XP_020073480.1">
    <property type="nucleotide sequence ID" value="XM_020214172.1"/>
</dbReference>
<dbReference type="EMBL" id="CDQK01000001">
    <property type="protein sequence ID" value="CEP21071.1"/>
    <property type="molecule type" value="Genomic_DNA"/>
</dbReference>
<dbReference type="AlphaFoldDB" id="A0A0H5C0A7"/>
<name>A0A0H5C0A7_CYBJN</name>
<keyword evidence="1" id="KW-0732">Signal</keyword>
<evidence type="ECO:0000313" key="5">
    <source>
        <dbReference type="Proteomes" id="UP000094389"/>
    </source>
</evidence>
<reference evidence="2" key="1">
    <citation type="submission" date="2014-12" db="EMBL/GenBank/DDBJ databases">
        <authorList>
            <person name="Jaenicke S."/>
        </authorList>
    </citation>
    <scope>NUCLEOTIDE SEQUENCE [LARGE SCALE GENOMIC DNA]</scope>
    <source>
        <strain evidence="2">CBS1600</strain>
    </source>
</reference>
<reference evidence="3 5" key="3">
    <citation type="journal article" date="2016" name="Proc. Natl. Acad. Sci. U.S.A.">
        <title>Comparative genomics of biotechnologically important yeasts.</title>
        <authorList>
            <person name="Riley R."/>
            <person name="Haridas S."/>
            <person name="Wolfe K.H."/>
            <person name="Lopes M.R."/>
            <person name="Hittinger C.T."/>
            <person name="Goeker M."/>
            <person name="Salamov A.A."/>
            <person name="Wisecaver J.H."/>
            <person name="Long T.M."/>
            <person name="Calvey C.H."/>
            <person name="Aerts A.L."/>
            <person name="Barry K.W."/>
            <person name="Choi C."/>
            <person name="Clum A."/>
            <person name="Coughlan A.Y."/>
            <person name="Deshpande S."/>
            <person name="Douglass A.P."/>
            <person name="Hanson S.J."/>
            <person name="Klenk H.-P."/>
            <person name="LaButti K.M."/>
            <person name="Lapidus A."/>
            <person name="Lindquist E.A."/>
            <person name="Lipzen A.M."/>
            <person name="Meier-Kolthoff J.P."/>
            <person name="Ohm R.A."/>
            <person name="Otillar R.P."/>
            <person name="Pangilinan J.L."/>
            <person name="Peng Y."/>
            <person name="Rokas A."/>
            <person name="Rosa C.A."/>
            <person name="Scheuner C."/>
            <person name="Sibirny A.A."/>
            <person name="Slot J.C."/>
            <person name="Stielow J.B."/>
            <person name="Sun H."/>
            <person name="Kurtzman C.P."/>
            <person name="Blackwell M."/>
            <person name="Grigoriev I.V."/>
            <person name="Jeffries T.W."/>
        </authorList>
    </citation>
    <scope>NUCLEOTIDE SEQUENCE [LARGE SCALE GENOMIC DNA]</scope>
    <source>
        <strain evidence="5">ATCC 18201 / CBS 1600 / BCRC 20928 / JCM 3617 / NBRC 0987 / NRRL Y-1542</strain>
        <strain evidence="3">NRRL Y-1542</strain>
    </source>
</reference>
<dbReference type="GeneID" id="30988568"/>
<evidence type="ECO:0000256" key="1">
    <source>
        <dbReference type="SAM" id="SignalP"/>
    </source>
</evidence>
<dbReference type="Proteomes" id="UP000038830">
    <property type="component" value="Unassembled WGS sequence"/>
</dbReference>
<protein>
    <submittedName>
        <fullName evidence="2">Uncharacterized protein</fullName>
    </submittedName>
</protein>
<dbReference type="Proteomes" id="UP000094389">
    <property type="component" value="Unassembled WGS sequence"/>
</dbReference>
<evidence type="ECO:0000313" key="2">
    <source>
        <dbReference type="EMBL" id="CEP21071.1"/>
    </source>
</evidence>
<accession>A0A1E4SAA7</accession>
<organism evidence="2 4">
    <name type="scientific">Cyberlindnera jadinii (strain ATCC 18201 / CBS 1600 / BCRC 20928 / JCM 3617 / NBRC 0987 / NRRL Y-1542)</name>
    <name type="common">Torula yeast</name>
    <name type="synonym">Candida utilis</name>
    <dbReference type="NCBI Taxonomy" id="983966"/>
    <lineage>
        <taxon>Eukaryota</taxon>
        <taxon>Fungi</taxon>
        <taxon>Dikarya</taxon>
        <taxon>Ascomycota</taxon>
        <taxon>Saccharomycotina</taxon>
        <taxon>Saccharomycetes</taxon>
        <taxon>Phaffomycetales</taxon>
        <taxon>Phaffomycetaceae</taxon>
        <taxon>Cyberlindnera</taxon>
    </lineage>
</organism>
<evidence type="ECO:0000313" key="3">
    <source>
        <dbReference type="EMBL" id="ODV76441.1"/>
    </source>
</evidence>
<keyword evidence="5" id="KW-1185">Reference proteome</keyword>
<dbReference type="EMBL" id="KV453925">
    <property type="protein sequence ID" value="ODV76441.1"/>
    <property type="molecule type" value="Genomic_DNA"/>
</dbReference>
<feature type="signal peptide" evidence="1">
    <location>
        <begin position="1"/>
        <end position="24"/>
    </location>
</feature>
<reference evidence="4" key="2">
    <citation type="journal article" date="2015" name="J. Biotechnol.">
        <title>The structure of the Cyberlindnera jadinii genome and its relation to Candida utilis analyzed by the occurrence of single nucleotide polymorphisms.</title>
        <authorList>
            <person name="Rupp O."/>
            <person name="Brinkrolf K."/>
            <person name="Buerth C."/>
            <person name="Kunigo M."/>
            <person name="Schneider J."/>
            <person name="Jaenicke S."/>
            <person name="Goesmann A."/>
            <person name="Puehler A."/>
            <person name="Jaeger K.-E."/>
            <person name="Ernst J.F."/>
        </authorList>
    </citation>
    <scope>NUCLEOTIDE SEQUENCE [LARGE SCALE GENOMIC DNA]</scope>
    <source>
        <strain evidence="4">ATCC 18201 / CBS 1600 / BCRC 20928 / JCM 3617 / NBRC 0987 / NRRL Y-1542</strain>
    </source>
</reference>
<sequence length="60" mass="6624">MVELGRIIRLGTFLTVLIVHTATAVGGDDGDCDDDDYYVDSELCDSYYEISPRIDMSSCV</sequence>
<gene>
    <name evidence="2" type="ORF">BN1211_1089</name>
    <name evidence="3" type="ORF">CYBJADRAFT_165723</name>
</gene>